<organism evidence="1 2">
    <name type="scientific">Vibrio phage vB_VpaP_G1</name>
    <dbReference type="NCBI Taxonomy" id="2862773"/>
    <lineage>
        <taxon>Viruses</taxon>
        <taxon>Duplodnaviria</taxon>
        <taxon>Heunggongvirae</taxon>
        <taxon>Uroviricota</taxon>
        <taxon>Caudoviricetes</taxon>
        <taxon>Autographivirales</taxon>
        <taxon>Youngvirus</taxon>
        <taxon>Youngvirus G1</taxon>
    </lineage>
</organism>
<keyword evidence="2" id="KW-1185">Reference proteome</keyword>
<dbReference type="EMBL" id="MZ592920">
    <property type="protein sequence ID" value="QYW05824.1"/>
    <property type="molecule type" value="Genomic_DNA"/>
</dbReference>
<name>A0AAE7WUX2_9CAUD</name>
<dbReference type="KEGG" id="vg:77923851"/>
<sequence>MPDLLQTPDSLQVNKPQPIQVQMPSSQRMASSALQADPVRYREATDNFVEAKQAVQNVQANNLKAMAALTPHVGAKIAQMQQDEYNEGFYRYMQGESVQKMAEEQPFKGFFGDGATVRGARAAQHSAMANSIDMWVSQNQGTLSRLSMDEQRRAIIEYGESLKTGDPTADRMLADSIVKRAPVIMDNLTRIATVEHLREGQIAQADVIKTEAESMNWAGQAVLRGELSQDSYRRVQEIALDKLQPLPNQTQESYRTAMQSAVSDNIRAGNFDMADLIEREILNPMLTPDERFAMEKQSRAARAEWLLNNPVSRNFMEFTTGVPSQISAGRYSSKEELSDALDSMNAEYSRETTSLTPLIDNEQRGKFLAMWDTFNQRQQAAVAKLSQDQLDAEVKRTIFVEAYAKGSVSGMNASGIGARERLAIEQNEAVRFFNEPDAGKSTQVIARLAAQGYTNPTIKENLNQPLSLLKGGATPSQASLVALQGAYNKLVQSPQGLGAASAYFEDDLRLMQQMQHLDLTDPKNVAYIKELAKSVEHKVTVPQDVQKRANDMVAEEIEPGWFSRYFGEGRPLGAGAVASIKSEMAQRAAETLAMYPNMSEEDALKVATQKVMKSKDMAGDYLLTNSTPGNFLKTLNSTLNVPIADTRDTRINSMLSDYVKSKVPHNQDYQIGGILMTGSGDRAIMELIRDDGTQVTTTLNLSELAEIENKKQVQKADRRKQLNKQAKQVAYGTLPIGSYGR</sequence>
<evidence type="ECO:0000313" key="1">
    <source>
        <dbReference type="EMBL" id="QYW05824.1"/>
    </source>
</evidence>
<protein>
    <submittedName>
        <fullName evidence="1">Internal core protein A</fullName>
    </submittedName>
</protein>
<dbReference type="RefSeq" id="YP_010648412.1">
    <property type="nucleotide sequence ID" value="NC_070758.1"/>
</dbReference>
<proteinExistence type="predicted"/>
<dbReference type="GeneID" id="77923851"/>
<evidence type="ECO:0000313" key="2">
    <source>
        <dbReference type="Proteomes" id="UP000828797"/>
    </source>
</evidence>
<accession>A0AAE7WUX2</accession>
<reference evidence="1" key="1">
    <citation type="submission" date="2021-07" db="EMBL/GenBank/DDBJ databases">
        <authorList>
            <person name="Wang J."/>
            <person name="Yang M."/>
        </authorList>
    </citation>
    <scope>NUCLEOTIDE SEQUENCE</scope>
</reference>
<dbReference type="Proteomes" id="UP000828797">
    <property type="component" value="Segment"/>
</dbReference>